<protein>
    <submittedName>
        <fullName evidence="2">Uncharacterized protein</fullName>
    </submittedName>
</protein>
<feature type="chain" id="PRO_5013855349" evidence="1">
    <location>
        <begin position="17"/>
        <end position="99"/>
    </location>
</feature>
<name>A0A2G5SAH1_9PELO</name>
<feature type="signal peptide" evidence="1">
    <location>
        <begin position="1"/>
        <end position="16"/>
    </location>
</feature>
<evidence type="ECO:0000313" key="2">
    <source>
        <dbReference type="EMBL" id="PIC11903.1"/>
    </source>
</evidence>
<dbReference type="AlphaFoldDB" id="A0A2G5SAH1"/>
<gene>
    <name evidence="2" type="ORF">B9Z55_028773</name>
</gene>
<accession>A0A2G5SAH1</accession>
<dbReference type="Proteomes" id="UP000230233">
    <property type="component" value="Unassembled WGS sequence"/>
</dbReference>
<keyword evidence="1" id="KW-0732">Signal</keyword>
<sequence>MLLIFLIKITLEGNEALKDNGNDAKKVCENFGCVVREHNAARPNYELCSQAKVEAHEEKMEAVQKKLKRQLHKWHLQHQECHNPGNPNEHDTVSHYFMF</sequence>
<keyword evidence="3" id="KW-1185">Reference proteome</keyword>
<dbReference type="EMBL" id="PDUG01000036">
    <property type="protein sequence ID" value="PIC11903.1"/>
    <property type="molecule type" value="Genomic_DNA"/>
</dbReference>
<evidence type="ECO:0000313" key="3">
    <source>
        <dbReference type="Proteomes" id="UP000230233"/>
    </source>
</evidence>
<comment type="caution">
    <text evidence="2">The sequence shown here is derived from an EMBL/GenBank/DDBJ whole genome shotgun (WGS) entry which is preliminary data.</text>
</comment>
<evidence type="ECO:0000256" key="1">
    <source>
        <dbReference type="SAM" id="SignalP"/>
    </source>
</evidence>
<organism evidence="2 3">
    <name type="scientific">Caenorhabditis nigoni</name>
    <dbReference type="NCBI Taxonomy" id="1611254"/>
    <lineage>
        <taxon>Eukaryota</taxon>
        <taxon>Metazoa</taxon>
        <taxon>Ecdysozoa</taxon>
        <taxon>Nematoda</taxon>
        <taxon>Chromadorea</taxon>
        <taxon>Rhabditida</taxon>
        <taxon>Rhabditina</taxon>
        <taxon>Rhabditomorpha</taxon>
        <taxon>Rhabditoidea</taxon>
        <taxon>Rhabditidae</taxon>
        <taxon>Peloderinae</taxon>
        <taxon>Caenorhabditis</taxon>
    </lineage>
</organism>
<reference evidence="3" key="1">
    <citation type="submission" date="2017-10" db="EMBL/GenBank/DDBJ databases">
        <title>Rapid genome shrinkage in a self-fertile nematode reveals novel sperm competition proteins.</title>
        <authorList>
            <person name="Yin D."/>
            <person name="Schwarz E.M."/>
            <person name="Thomas C.G."/>
            <person name="Felde R.L."/>
            <person name="Korf I.F."/>
            <person name="Cutter A.D."/>
            <person name="Schartner C.M."/>
            <person name="Ralston E.J."/>
            <person name="Meyer B.J."/>
            <person name="Haag E.S."/>
        </authorList>
    </citation>
    <scope>NUCLEOTIDE SEQUENCE [LARGE SCALE GENOMIC DNA]</scope>
    <source>
        <strain evidence="3">JU1422</strain>
    </source>
</reference>
<proteinExistence type="predicted"/>